<evidence type="ECO:0000313" key="2">
    <source>
        <dbReference type="Proteomes" id="UP000192578"/>
    </source>
</evidence>
<comment type="caution">
    <text evidence="1">The sequence shown here is derived from an EMBL/GenBank/DDBJ whole genome shotgun (WGS) entry which is preliminary data.</text>
</comment>
<accession>A0A9X6NIY3</accession>
<sequence length="71" mass="8479">MVVTIDEAWVYLTNVNEIRKIYHEFRGERSPESWTNFWKDSYPKGVLFVAGVCSCEKNRDPLRQTRIKNQQ</sequence>
<keyword evidence="2" id="KW-1185">Reference proteome</keyword>
<dbReference type="AlphaFoldDB" id="A0A9X6NIY3"/>
<reference evidence="2" key="1">
    <citation type="submission" date="2017-01" db="EMBL/GenBank/DDBJ databases">
        <title>Comparative genomics of anhydrobiosis in the tardigrade Hypsibius dujardini.</title>
        <authorList>
            <person name="Yoshida Y."/>
            <person name="Koutsovoulos G."/>
            <person name="Laetsch D."/>
            <person name="Stevens L."/>
            <person name="Kumar S."/>
            <person name="Horikawa D."/>
            <person name="Ishino K."/>
            <person name="Komine S."/>
            <person name="Tomita M."/>
            <person name="Blaxter M."/>
            <person name="Arakawa K."/>
        </authorList>
    </citation>
    <scope>NUCLEOTIDE SEQUENCE [LARGE SCALE GENOMIC DNA]</scope>
    <source>
        <strain evidence="2">Z151</strain>
    </source>
</reference>
<organism evidence="1 2">
    <name type="scientific">Hypsibius exemplaris</name>
    <name type="common">Freshwater tardigrade</name>
    <dbReference type="NCBI Taxonomy" id="2072580"/>
    <lineage>
        <taxon>Eukaryota</taxon>
        <taxon>Metazoa</taxon>
        <taxon>Ecdysozoa</taxon>
        <taxon>Tardigrada</taxon>
        <taxon>Eutardigrada</taxon>
        <taxon>Parachela</taxon>
        <taxon>Hypsibioidea</taxon>
        <taxon>Hypsibiidae</taxon>
        <taxon>Hypsibius</taxon>
    </lineage>
</organism>
<name>A0A9X6NIY3_HYPEX</name>
<dbReference type="Proteomes" id="UP000192578">
    <property type="component" value="Unassembled WGS sequence"/>
</dbReference>
<protein>
    <submittedName>
        <fullName evidence="1">Uncharacterized protein</fullName>
    </submittedName>
</protein>
<gene>
    <name evidence="1" type="ORF">BV898_18194</name>
</gene>
<evidence type="ECO:0000313" key="1">
    <source>
        <dbReference type="EMBL" id="OWA53773.1"/>
    </source>
</evidence>
<proteinExistence type="predicted"/>
<dbReference type="EMBL" id="MTYJ01000345">
    <property type="protein sequence ID" value="OWA53773.1"/>
    <property type="molecule type" value="Genomic_DNA"/>
</dbReference>